<proteinExistence type="predicted"/>
<name>A0A7D4TEY6_9MICO</name>
<dbReference type="EMBL" id="CP054038">
    <property type="protein sequence ID" value="QKJ18281.1"/>
    <property type="molecule type" value="Genomic_DNA"/>
</dbReference>
<evidence type="ECO:0000256" key="1">
    <source>
        <dbReference type="SAM" id="Phobius"/>
    </source>
</evidence>
<keyword evidence="1" id="KW-1133">Transmembrane helix</keyword>
<gene>
    <name evidence="2" type="ORF">HQM25_01945</name>
</gene>
<keyword evidence="1" id="KW-0472">Membrane</keyword>
<evidence type="ECO:0000313" key="2">
    <source>
        <dbReference type="EMBL" id="QKJ18281.1"/>
    </source>
</evidence>
<protein>
    <recommendedName>
        <fullName evidence="4">DUF3159 domain-containing protein</fullName>
    </recommendedName>
</protein>
<feature type="transmembrane region" description="Helical" evidence="1">
    <location>
        <begin position="174"/>
        <end position="192"/>
    </location>
</feature>
<feature type="transmembrane region" description="Helical" evidence="1">
    <location>
        <begin position="136"/>
        <end position="154"/>
    </location>
</feature>
<evidence type="ECO:0000313" key="3">
    <source>
        <dbReference type="Proteomes" id="UP000502498"/>
    </source>
</evidence>
<sequence length="210" mass="23243">MSTQLIPIQRPGLVPVLISLIPTSAFLVVDSWLGLVPAMLVASVLAAGFVLVRRRTGRRIGVLLPLTLAYVVVKAVAGILTESHVVYFGAGIVLSALIALAVGVSAFTRRPVASYLLPLVTPYRHLTNDHPVYRRVAAHVTLVWAVVELGIAVWEGWHLIDSSASEFVLWRTFGPWLAMGVLIFCLIFYVRYRLDRYEWALAREARRTAV</sequence>
<dbReference type="Proteomes" id="UP000502498">
    <property type="component" value="Chromosome"/>
</dbReference>
<feature type="transmembrane region" description="Helical" evidence="1">
    <location>
        <begin position="12"/>
        <end position="29"/>
    </location>
</feature>
<organism evidence="2 3">
    <name type="scientific">Microbacterium hominis</name>
    <dbReference type="NCBI Taxonomy" id="162426"/>
    <lineage>
        <taxon>Bacteria</taxon>
        <taxon>Bacillati</taxon>
        <taxon>Actinomycetota</taxon>
        <taxon>Actinomycetes</taxon>
        <taxon>Micrococcales</taxon>
        <taxon>Microbacteriaceae</taxon>
        <taxon>Microbacterium</taxon>
    </lineage>
</organism>
<feature type="transmembrane region" description="Helical" evidence="1">
    <location>
        <begin position="60"/>
        <end position="80"/>
    </location>
</feature>
<evidence type="ECO:0008006" key="4">
    <source>
        <dbReference type="Google" id="ProtNLM"/>
    </source>
</evidence>
<feature type="transmembrane region" description="Helical" evidence="1">
    <location>
        <begin position="86"/>
        <end position="107"/>
    </location>
</feature>
<dbReference type="AlphaFoldDB" id="A0A7D4TEY6"/>
<reference evidence="2 3" key="1">
    <citation type="submission" date="2020-05" db="EMBL/GenBank/DDBJ databases">
        <title>Strain PA2F3 complete genome.</title>
        <authorList>
            <person name="Kim Y.-S."/>
            <person name="Kim S.-J."/>
            <person name="Jung H.-k."/>
            <person name="Kim S.-E."/>
            <person name="Kim K.-H."/>
        </authorList>
    </citation>
    <scope>NUCLEOTIDE SEQUENCE [LARGE SCALE GENOMIC DNA]</scope>
    <source>
        <strain evidence="2 3">PA2F3</strain>
    </source>
</reference>
<keyword evidence="1" id="KW-0812">Transmembrane</keyword>
<accession>A0A7D4TEY6</accession>
<feature type="transmembrane region" description="Helical" evidence="1">
    <location>
        <begin position="35"/>
        <end position="53"/>
    </location>
</feature>
<dbReference type="RefSeq" id="WP_172988661.1">
    <property type="nucleotide sequence ID" value="NZ_CP054038.1"/>
</dbReference>